<evidence type="ECO:0000256" key="7">
    <source>
        <dbReference type="ARBA" id="ARBA00023004"/>
    </source>
</evidence>
<dbReference type="PROSITE" id="PS51404">
    <property type="entry name" value="DYP_PEROXIDASE"/>
    <property type="match status" value="1"/>
</dbReference>
<dbReference type="InterPro" id="IPR006314">
    <property type="entry name" value="Dyp_peroxidase"/>
</dbReference>
<evidence type="ECO:0000313" key="11">
    <source>
        <dbReference type="EMBL" id="TFK38587.1"/>
    </source>
</evidence>
<evidence type="ECO:0000256" key="2">
    <source>
        <dbReference type="ARBA" id="ARBA00022559"/>
    </source>
</evidence>
<dbReference type="InterPro" id="IPR049509">
    <property type="entry name" value="DyP_N"/>
</dbReference>
<dbReference type="SUPFAM" id="SSF54909">
    <property type="entry name" value="Dimeric alpha+beta barrel"/>
    <property type="match status" value="1"/>
</dbReference>
<evidence type="ECO:0000256" key="1">
    <source>
        <dbReference type="ARBA" id="ARBA00001970"/>
    </source>
</evidence>
<dbReference type="GO" id="GO:0046872">
    <property type="term" value="F:metal ion binding"/>
    <property type="evidence" value="ECO:0007669"/>
    <property type="project" value="UniProtKB-KW"/>
</dbReference>
<evidence type="ECO:0000256" key="5">
    <source>
        <dbReference type="ARBA" id="ARBA00022729"/>
    </source>
</evidence>
<dbReference type="Pfam" id="PF21105">
    <property type="entry name" value="DyP_N"/>
    <property type="match status" value="1"/>
</dbReference>
<reference evidence="11 12" key="1">
    <citation type="journal article" date="2019" name="Nat. Ecol. Evol.">
        <title>Megaphylogeny resolves global patterns of mushroom evolution.</title>
        <authorList>
            <person name="Varga T."/>
            <person name="Krizsan K."/>
            <person name="Foldi C."/>
            <person name="Dima B."/>
            <person name="Sanchez-Garcia M."/>
            <person name="Sanchez-Ramirez S."/>
            <person name="Szollosi G.J."/>
            <person name="Szarkandi J.G."/>
            <person name="Papp V."/>
            <person name="Albert L."/>
            <person name="Andreopoulos W."/>
            <person name="Angelini C."/>
            <person name="Antonin V."/>
            <person name="Barry K.W."/>
            <person name="Bougher N.L."/>
            <person name="Buchanan P."/>
            <person name="Buyck B."/>
            <person name="Bense V."/>
            <person name="Catcheside P."/>
            <person name="Chovatia M."/>
            <person name="Cooper J."/>
            <person name="Damon W."/>
            <person name="Desjardin D."/>
            <person name="Finy P."/>
            <person name="Geml J."/>
            <person name="Haridas S."/>
            <person name="Hughes K."/>
            <person name="Justo A."/>
            <person name="Karasinski D."/>
            <person name="Kautmanova I."/>
            <person name="Kiss B."/>
            <person name="Kocsube S."/>
            <person name="Kotiranta H."/>
            <person name="LaButti K.M."/>
            <person name="Lechner B.E."/>
            <person name="Liimatainen K."/>
            <person name="Lipzen A."/>
            <person name="Lukacs Z."/>
            <person name="Mihaltcheva S."/>
            <person name="Morgado L.N."/>
            <person name="Niskanen T."/>
            <person name="Noordeloos M.E."/>
            <person name="Ohm R.A."/>
            <person name="Ortiz-Santana B."/>
            <person name="Ovrebo C."/>
            <person name="Racz N."/>
            <person name="Riley R."/>
            <person name="Savchenko A."/>
            <person name="Shiryaev A."/>
            <person name="Soop K."/>
            <person name="Spirin V."/>
            <person name="Szebenyi C."/>
            <person name="Tomsovsky M."/>
            <person name="Tulloss R.E."/>
            <person name="Uehling J."/>
            <person name="Grigoriev I.V."/>
            <person name="Vagvolgyi C."/>
            <person name="Papp T."/>
            <person name="Martin F.M."/>
            <person name="Miettinen O."/>
            <person name="Hibbett D.S."/>
            <person name="Nagy L.G."/>
        </authorList>
    </citation>
    <scope>NUCLEOTIDE SEQUENCE [LARGE SCALE GENOMIC DNA]</scope>
    <source>
        <strain evidence="11 12">CBS 166.37</strain>
    </source>
</reference>
<dbReference type="EMBL" id="ML213603">
    <property type="protein sequence ID" value="TFK38587.1"/>
    <property type="molecule type" value="Genomic_DNA"/>
</dbReference>
<evidence type="ECO:0000259" key="9">
    <source>
        <dbReference type="Pfam" id="PF20628"/>
    </source>
</evidence>
<dbReference type="GO" id="GO:0004601">
    <property type="term" value="F:peroxidase activity"/>
    <property type="evidence" value="ECO:0007669"/>
    <property type="project" value="UniProtKB-KW"/>
</dbReference>
<keyword evidence="6" id="KW-0560">Oxidoreductase</keyword>
<keyword evidence="3" id="KW-0349">Heme</keyword>
<feature type="domain" description="Dyp-type peroxidase C-terminal" evidence="9">
    <location>
        <begin position="241"/>
        <end position="409"/>
    </location>
</feature>
<accession>A0A5C3M1D2</accession>
<dbReference type="Pfam" id="PF20628">
    <property type="entry name" value="Dyp_perox_C"/>
    <property type="match status" value="1"/>
</dbReference>
<keyword evidence="4" id="KW-0479">Metal-binding</keyword>
<organism evidence="11 12">
    <name type="scientific">Crucibulum laeve</name>
    <dbReference type="NCBI Taxonomy" id="68775"/>
    <lineage>
        <taxon>Eukaryota</taxon>
        <taxon>Fungi</taxon>
        <taxon>Dikarya</taxon>
        <taxon>Basidiomycota</taxon>
        <taxon>Agaricomycotina</taxon>
        <taxon>Agaricomycetes</taxon>
        <taxon>Agaricomycetidae</taxon>
        <taxon>Agaricales</taxon>
        <taxon>Agaricineae</taxon>
        <taxon>Nidulariaceae</taxon>
        <taxon>Crucibulum</taxon>
    </lineage>
</organism>
<evidence type="ECO:0000256" key="8">
    <source>
        <dbReference type="ARBA" id="ARBA00025737"/>
    </source>
</evidence>
<evidence type="ECO:0000256" key="3">
    <source>
        <dbReference type="ARBA" id="ARBA00022617"/>
    </source>
</evidence>
<comment type="cofactor">
    <cofactor evidence="1">
        <name>heme b</name>
        <dbReference type="ChEBI" id="CHEBI:60344"/>
    </cofactor>
</comment>
<dbReference type="Proteomes" id="UP000308652">
    <property type="component" value="Unassembled WGS sequence"/>
</dbReference>
<dbReference type="PANTHER" id="PTHR30521">
    <property type="entry name" value="DEFERROCHELATASE/PEROXIDASE"/>
    <property type="match status" value="1"/>
</dbReference>
<dbReference type="GO" id="GO:0005829">
    <property type="term" value="C:cytosol"/>
    <property type="evidence" value="ECO:0007669"/>
    <property type="project" value="TreeGrafter"/>
</dbReference>
<evidence type="ECO:0000256" key="6">
    <source>
        <dbReference type="ARBA" id="ARBA00023002"/>
    </source>
</evidence>
<keyword evidence="7" id="KW-0408">Iron</keyword>
<name>A0A5C3M1D2_9AGAR</name>
<keyword evidence="5" id="KW-0732">Signal</keyword>
<dbReference type="GO" id="GO:0020037">
    <property type="term" value="F:heme binding"/>
    <property type="evidence" value="ECO:0007669"/>
    <property type="project" value="InterPro"/>
</dbReference>
<evidence type="ECO:0000256" key="4">
    <source>
        <dbReference type="ARBA" id="ARBA00022723"/>
    </source>
</evidence>
<dbReference type="InterPro" id="IPR048328">
    <property type="entry name" value="Dyp_perox_C"/>
</dbReference>
<evidence type="ECO:0000313" key="12">
    <source>
        <dbReference type="Proteomes" id="UP000308652"/>
    </source>
</evidence>
<dbReference type="STRING" id="68775.A0A5C3M1D2"/>
<dbReference type="InterPro" id="IPR011008">
    <property type="entry name" value="Dimeric_a/b-barrel"/>
</dbReference>
<comment type="similarity">
    <text evidence="8">Belongs to the DyP-type peroxidase family.</text>
</comment>
<evidence type="ECO:0000259" key="10">
    <source>
        <dbReference type="Pfam" id="PF21105"/>
    </source>
</evidence>
<feature type="domain" description="DyP dimeric alpha+beta barrel" evidence="10">
    <location>
        <begin position="19"/>
        <end position="191"/>
    </location>
</feature>
<proteinExistence type="inferred from homology"/>
<dbReference type="PANTHER" id="PTHR30521:SF4">
    <property type="entry name" value="DEFERROCHELATASE"/>
    <property type="match status" value="1"/>
</dbReference>
<sequence>MATQQPLPAPTSMRLDSTNIQGDILSGLPKKTEIFYFFRITNDEDFRRRFRNFAPLVKSVDQVAKDRDEIQEHKRKDERLGTKPHLIPLVGVNIAFSHLGFKELKIDDTKLIDTAFLRGQRLDAANLGDKGTGSGDNFVPDWEPAFKEEIHGVILVAGDSHTSVNKQLWQIEEIFGDSIYKVTAVRGDARPGDLSAHEHFGYLDGVSNPAIIGFDKNPLPGPAPINPGNIIVGQEGDASKADRAPWMFDGSFLVFRYLFQKVPEFDDFVDKNALKVPGLTHKEGADLLGARLVGRWKSGAPIDLTPFQDDAELGGDPKRNNNFSFAAERDFQKLCPFASHIRKTFPRADFEEAGIPTESHRIMRRGIQFGPEVTRQEKKEKKTMHGRGLLFACYQSSITNSFQLLQQGWANNAAFPFTEKTPQVPGLDAIIGQGPGRQLSGIDPNNPATELVLTQDWVIPRGGEYFFSPSIKSLKDTIALSA</sequence>
<keyword evidence="2" id="KW-0575">Peroxidase</keyword>
<dbReference type="NCBIfam" id="TIGR01413">
    <property type="entry name" value="Dyp_perox_fam"/>
    <property type="match status" value="1"/>
</dbReference>
<dbReference type="AlphaFoldDB" id="A0A5C3M1D2"/>
<dbReference type="OrthoDB" id="3207336at2759"/>
<gene>
    <name evidence="11" type="ORF">BDQ12DRAFT_631188</name>
</gene>
<evidence type="ECO:0008006" key="13">
    <source>
        <dbReference type="Google" id="ProtNLM"/>
    </source>
</evidence>
<keyword evidence="12" id="KW-1185">Reference proteome</keyword>
<protein>
    <recommendedName>
        <fullName evidence="13">Dyp-type peroxidase</fullName>
    </recommendedName>
</protein>